<dbReference type="GO" id="GO:0046872">
    <property type="term" value="F:metal ion binding"/>
    <property type="evidence" value="ECO:0007669"/>
    <property type="project" value="UniProtKB-KW"/>
</dbReference>
<evidence type="ECO:0000259" key="3">
    <source>
        <dbReference type="PROSITE" id="PS51007"/>
    </source>
</evidence>
<keyword evidence="2" id="KW-0408">Iron</keyword>
<dbReference type="EMBL" id="UINC01014668">
    <property type="protein sequence ID" value="SVA62421.1"/>
    <property type="molecule type" value="Genomic_DNA"/>
</dbReference>
<sequence length="540" mass="59894">MRTILIACVALLLITPAASSNDLDEIRASFEDPVGLVVPGVSATGQTGATAPVTFTKDIAPILQRSCQNCHQPNSVAPMSLVTYEEVRPWARAIKVRTSLGPVADVMPPWYIEKDVGVQHYLFDPSLSDEELDKITRWVDNGAPRGNPADLPPSRPLGGSSLWAAGEPDLITVTEEFFVPGDAADWWGDIEMTPIGNTEDRYVASVEVHEVNDVLNADGNPADRATVGGRFVVHHMIWITQVLDDDGEIVDSTFWPVHEVGRNADTFDPEGARLLAANSRLVSDSLHLHSNGRDTKAHLEIGWRFHPKGYKPKYKRAQRNLGNAVDIDVKAMERDQELHAYYVLPEHTKITTFEPHLHAPGARMCLEAIWGINIQTLTCAGYDHNWVRGYEYAPGYEPLLPKGTILHITGYMDNTPRNENVTDPRNWQGSGNRSVTNMFIDLGHGVTMTDDQFQEAMDERREMLQLTKNDVVIGCPLCMVKPEQPTVERAQDLLTAAETAQEEVAARVEAAREALEAAEEALQTAKPDAKHLVTREPERR</sequence>
<feature type="domain" description="Cytochrome c" evidence="3">
    <location>
        <begin position="46"/>
        <end position="143"/>
    </location>
</feature>
<name>A0A381XD52_9ZZZZ</name>
<evidence type="ECO:0000313" key="4">
    <source>
        <dbReference type="EMBL" id="SVA62421.1"/>
    </source>
</evidence>
<dbReference type="PROSITE" id="PS51007">
    <property type="entry name" value="CYTC"/>
    <property type="match status" value="1"/>
</dbReference>
<organism evidence="4">
    <name type="scientific">marine metagenome</name>
    <dbReference type="NCBI Taxonomy" id="408172"/>
    <lineage>
        <taxon>unclassified sequences</taxon>
        <taxon>metagenomes</taxon>
        <taxon>ecological metagenomes</taxon>
    </lineage>
</organism>
<proteinExistence type="predicted"/>
<gene>
    <name evidence="4" type="ORF">METZ01_LOCUS115275</name>
</gene>
<dbReference type="GO" id="GO:0020037">
    <property type="term" value="F:heme binding"/>
    <property type="evidence" value="ECO:0007669"/>
    <property type="project" value="InterPro"/>
</dbReference>
<dbReference type="InterPro" id="IPR009056">
    <property type="entry name" value="Cyt_c-like_dom"/>
</dbReference>
<reference evidence="4" key="1">
    <citation type="submission" date="2018-05" db="EMBL/GenBank/DDBJ databases">
        <authorList>
            <person name="Lanie J.A."/>
            <person name="Ng W.-L."/>
            <person name="Kazmierczak K.M."/>
            <person name="Andrzejewski T.M."/>
            <person name="Davidsen T.M."/>
            <person name="Wayne K.J."/>
            <person name="Tettelin H."/>
            <person name="Glass J.I."/>
            <person name="Rusch D."/>
            <person name="Podicherti R."/>
            <person name="Tsui H.-C.T."/>
            <person name="Winkler M.E."/>
        </authorList>
    </citation>
    <scope>NUCLEOTIDE SEQUENCE</scope>
</reference>
<protein>
    <recommendedName>
        <fullName evidence="3">Cytochrome c domain-containing protein</fullName>
    </recommendedName>
</protein>
<keyword evidence="1" id="KW-0479">Metal-binding</keyword>
<accession>A0A381XD52</accession>
<evidence type="ECO:0000256" key="2">
    <source>
        <dbReference type="ARBA" id="ARBA00023004"/>
    </source>
</evidence>
<dbReference type="GO" id="GO:0009055">
    <property type="term" value="F:electron transfer activity"/>
    <property type="evidence" value="ECO:0007669"/>
    <property type="project" value="InterPro"/>
</dbReference>
<evidence type="ECO:0000256" key="1">
    <source>
        <dbReference type="ARBA" id="ARBA00022723"/>
    </source>
</evidence>
<dbReference type="AlphaFoldDB" id="A0A381XD52"/>